<evidence type="ECO:0000313" key="2">
    <source>
        <dbReference type="EMBL" id="KLO05913.1"/>
    </source>
</evidence>
<keyword evidence="3" id="KW-1185">Reference proteome</keyword>
<dbReference type="STRING" id="27342.A0A0H2R906"/>
<feature type="region of interest" description="Disordered" evidence="1">
    <location>
        <begin position="328"/>
        <end position="347"/>
    </location>
</feature>
<protein>
    <submittedName>
        <fullName evidence="2">Uncharacterized protein</fullName>
    </submittedName>
</protein>
<name>A0A0H2R906_9AGAM</name>
<dbReference type="EMBL" id="KQ086255">
    <property type="protein sequence ID" value="KLO05913.1"/>
    <property type="molecule type" value="Genomic_DNA"/>
</dbReference>
<proteinExistence type="predicted"/>
<dbReference type="InParanoid" id="A0A0H2R906"/>
<feature type="region of interest" description="Disordered" evidence="1">
    <location>
        <begin position="137"/>
        <end position="182"/>
    </location>
</feature>
<feature type="compositionally biased region" description="Acidic residues" evidence="1">
    <location>
        <begin position="143"/>
        <end position="161"/>
    </location>
</feature>
<sequence>MPNIQRTSSEHPLSAEKMYVPGVESLVKITDRVKKRWSGESSGSYSTYSPYINVGTTPTGSDLTAIAYGNGEKKTSKVPNGQVFAGRSQGGMTRDKIYGTNVYGSGYISKSDQALGTVTGKSFPSYFWPIDWSTSSTSYSDGDNGDDGDDGNDDGDDDGSDWDGTTWDDNSSGSNNGNGWNTVSNYGSSNGWGSTSTGTNWNNYYVDEDNSTSASSVNTSSNWYTGSSSSEFGGPNNPARPGGALAYATFTSSDYDTTAIVLADNATLYSIINTTTYACGSYLADTSSIYATSFDGYEGDGPQESQAIQYYRASSVVLTVDNSNGDSSYNNYATNSNGNSDNSDNNDYSSYSSYSGSNGYSTISSSNAYSSSSNGYYYSGMVDCLNQTIGASVPLVGSAYAWAQPGHMMGSLSLFWVLGAMLYHLF</sequence>
<evidence type="ECO:0000256" key="1">
    <source>
        <dbReference type="SAM" id="MobiDB-lite"/>
    </source>
</evidence>
<dbReference type="Proteomes" id="UP000053477">
    <property type="component" value="Unassembled WGS sequence"/>
</dbReference>
<dbReference type="AlphaFoldDB" id="A0A0H2R906"/>
<evidence type="ECO:0000313" key="3">
    <source>
        <dbReference type="Proteomes" id="UP000053477"/>
    </source>
</evidence>
<reference evidence="2 3" key="1">
    <citation type="submission" date="2015-04" db="EMBL/GenBank/DDBJ databases">
        <title>Complete genome sequence of Schizopora paradoxa KUC8140, a cosmopolitan wood degrader in East Asia.</title>
        <authorList>
            <consortium name="DOE Joint Genome Institute"/>
            <person name="Min B."/>
            <person name="Park H."/>
            <person name="Jang Y."/>
            <person name="Kim J.-J."/>
            <person name="Kim K.H."/>
            <person name="Pangilinan J."/>
            <person name="Lipzen A."/>
            <person name="Riley R."/>
            <person name="Grigoriev I.V."/>
            <person name="Spatafora J.W."/>
            <person name="Choi I.-G."/>
        </authorList>
    </citation>
    <scope>NUCLEOTIDE SEQUENCE [LARGE SCALE GENOMIC DNA]</scope>
    <source>
        <strain evidence="2 3">KUC8140</strain>
    </source>
</reference>
<accession>A0A0H2R906</accession>
<gene>
    <name evidence="2" type="ORF">SCHPADRAFT_707257</name>
</gene>
<organism evidence="2 3">
    <name type="scientific">Schizopora paradoxa</name>
    <dbReference type="NCBI Taxonomy" id="27342"/>
    <lineage>
        <taxon>Eukaryota</taxon>
        <taxon>Fungi</taxon>
        <taxon>Dikarya</taxon>
        <taxon>Basidiomycota</taxon>
        <taxon>Agaricomycotina</taxon>
        <taxon>Agaricomycetes</taxon>
        <taxon>Hymenochaetales</taxon>
        <taxon>Schizoporaceae</taxon>
        <taxon>Schizopora</taxon>
    </lineage>
</organism>
<feature type="compositionally biased region" description="Low complexity" evidence="1">
    <location>
        <begin position="162"/>
        <end position="182"/>
    </location>
</feature>